<dbReference type="AlphaFoldDB" id="A0A1C0YAW1"/>
<dbReference type="InterPro" id="IPR052354">
    <property type="entry name" value="Cell_Wall_Dynamics_Protein"/>
</dbReference>
<keyword evidence="1" id="KW-0732">Signal</keyword>
<dbReference type="Proteomes" id="UP000093199">
    <property type="component" value="Unassembled WGS sequence"/>
</dbReference>
<organism evidence="2 3">
    <name type="scientific">Caryophanon tenue</name>
    <dbReference type="NCBI Taxonomy" id="33978"/>
    <lineage>
        <taxon>Bacteria</taxon>
        <taxon>Bacillati</taxon>
        <taxon>Bacillota</taxon>
        <taxon>Bacilli</taxon>
        <taxon>Bacillales</taxon>
        <taxon>Caryophanaceae</taxon>
        <taxon>Caryophanon</taxon>
    </lineage>
</organism>
<comment type="caution">
    <text evidence="2">The sequence shown here is derived from an EMBL/GenBank/DDBJ whole genome shotgun (WGS) entry which is preliminary data.</text>
</comment>
<dbReference type="STRING" id="33978.A6M13_15625"/>
<evidence type="ECO:0008006" key="4">
    <source>
        <dbReference type="Google" id="ProtNLM"/>
    </source>
</evidence>
<evidence type="ECO:0000313" key="3">
    <source>
        <dbReference type="Proteomes" id="UP000093199"/>
    </source>
</evidence>
<protein>
    <recommendedName>
        <fullName evidence="4">SH3b domain-containing protein</fullName>
    </recommendedName>
</protein>
<sequence>MKKLLIVLVFSMIACCSYTSKADAALSSILNVAKTNIPLQASASKHAETITMLERGDTVWTDGYTFAGWLKVVTNEGKGYVNASQVENIGWSVAPYELRFTMHKLTTGLTVERNGAYIDFEKGDFMYRAQTTQNTTISHADDIPQAFLTRIPPTIRAAKDAVVMMSKPSKSSNVLTTINANTAVESYGVVNKEWRIIRYADMIGYVPAKDMVALKGQTQYIKTDGVALFDSPNRVDANIMDILWSNIAVTAYPSTSGWSYVEYGSGQVRGYVPTEMLQHKQNATHSTSSEVLDETMVDKRIIKKETLANGDQQLTIRLSNRLHSHRDFFVATKKNNNTKLTLNTQSIIDFTYGRDGYMGEFSGYVETAAQLSKDTGVHFWTCGELCYEVNGEVKKFSVPAHDYIDPGFMVMSFIKPIGDGRFQVLMPTTTNPNFIDAYVTFAYNEKTQQIEEIERIILQNDDSEPLQKIQQVWLSNRFYVVQKSLMP</sequence>
<evidence type="ECO:0000256" key="1">
    <source>
        <dbReference type="SAM" id="SignalP"/>
    </source>
</evidence>
<proteinExistence type="predicted"/>
<dbReference type="EMBL" id="MASJ01000027">
    <property type="protein sequence ID" value="OCS84314.1"/>
    <property type="molecule type" value="Genomic_DNA"/>
</dbReference>
<feature type="chain" id="PRO_5008649017" description="SH3b domain-containing protein" evidence="1">
    <location>
        <begin position="23"/>
        <end position="487"/>
    </location>
</feature>
<keyword evidence="3" id="KW-1185">Reference proteome</keyword>
<evidence type="ECO:0000313" key="2">
    <source>
        <dbReference type="EMBL" id="OCS84314.1"/>
    </source>
</evidence>
<dbReference type="RefSeq" id="WP_066546567.1">
    <property type="nucleotide sequence ID" value="NZ_MASJ01000027.1"/>
</dbReference>
<dbReference type="PANTHER" id="PTHR34408">
    <property type="entry name" value="FAMILY PROTEIN, PUTATIVE-RELATED"/>
    <property type="match status" value="1"/>
</dbReference>
<accession>A0A1C0YAW1</accession>
<gene>
    <name evidence="2" type="ORF">A6M13_15625</name>
</gene>
<reference evidence="2 3" key="1">
    <citation type="submission" date="2016-07" db="EMBL/GenBank/DDBJ databases">
        <title>Caryophanon tenue genome sequencing.</title>
        <authorList>
            <person name="Verma A."/>
            <person name="Pal Y."/>
            <person name="Krishnamurthi S."/>
        </authorList>
    </citation>
    <scope>NUCLEOTIDE SEQUENCE [LARGE SCALE GENOMIC DNA]</scope>
    <source>
        <strain evidence="2 3">DSM 14152</strain>
    </source>
</reference>
<dbReference type="Gene3D" id="2.30.30.40">
    <property type="entry name" value="SH3 Domains"/>
    <property type="match status" value="1"/>
</dbReference>
<feature type="signal peptide" evidence="1">
    <location>
        <begin position="1"/>
        <end position="22"/>
    </location>
</feature>
<dbReference type="PROSITE" id="PS51257">
    <property type="entry name" value="PROKAR_LIPOPROTEIN"/>
    <property type="match status" value="1"/>
</dbReference>
<name>A0A1C0YAW1_9BACL</name>
<dbReference type="OrthoDB" id="2453732at2"/>